<accession>A0A955L8U2</accession>
<proteinExistence type="predicted"/>
<protein>
    <submittedName>
        <fullName evidence="2">Uncharacterized protein</fullName>
    </submittedName>
</protein>
<feature type="compositionally biased region" description="Polar residues" evidence="1">
    <location>
        <begin position="7"/>
        <end position="27"/>
    </location>
</feature>
<dbReference type="AlphaFoldDB" id="A0A955L8U2"/>
<feature type="compositionally biased region" description="Polar residues" evidence="1">
    <location>
        <begin position="36"/>
        <end position="62"/>
    </location>
</feature>
<evidence type="ECO:0000313" key="2">
    <source>
        <dbReference type="EMBL" id="MCA9386164.1"/>
    </source>
</evidence>
<dbReference type="Proteomes" id="UP000754563">
    <property type="component" value="Unassembled WGS sequence"/>
</dbReference>
<gene>
    <name evidence="2" type="ORF">KC717_05955</name>
</gene>
<feature type="region of interest" description="Disordered" evidence="1">
    <location>
        <begin position="1"/>
        <end position="136"/>
    </location>
</feature>
<evidence type="ECO:0000256" key="1">
    <source>
        <dbReference type="SAM" id="MobiDB-lite"/>
    </source>
</evidence>
<reference evidence="2" key="2">
    <citation type="journal article" date="2021" name="Microbiome">
        <title>Successional dynamics and alternative stable states in a saline activated sludge microbial community over 9 years.</title>
        <authorList>
            <person name="Wang Y."/>
            <person name="Ye J."/>
            <person name="Ju F."/>
            <person name="Liu L."/>
            <person name="Boyd J.A."/>
            <person name="Deng Y."/>
            <person name="Parks D.H."/>
            <person name="Jiang X."/>
            <person name="Yin X."/>
            <person name="Woodcroft B.J."/>
            <person name="Tyson G.W."/>
            <person name="Hugenholtz P."/>
            <person name="Polz M.F."/>
            <person name="Zhang T."/>
        </authorList>
    </citation>
    <scope>NUCLEOTIDE SEQUENCE</scope>
    <source>
        <strain evidence="2">HKST-UBA11</strain>
    </source>
</reference>
<name>A0A955L8U2_9BACT</name>
<comment type="caution">
    <text evidence="2">The sequence shown here is derived from an EMBL/GenBank/DDBJ whole genome shotgun (WGS) entry which is preliminary data.</text>
</comment>
<reference evidence="2" key="1">
    <citation type="submission" date="2020-04" db="EMBL/GenBank/DDBJ databases">
        <authorList>
            <person name="Zhang T."/>
        </authorList>
    </citation>
    <scope>NUCLEOTIDE SEQUENCE</scope>
    <source>
        <strain evidence="2">HKST-UBA11</strain>
    </source>
</reference>
<sequence length="136" mass="14117">MPFIDLNNGNSSAQDDSSLTGQDQAAGNSLPPLEGSQDSSVEPIQNITAEQSALGSNAQSALKSPLVQPPSKQGDGLPPLKDVLMNQSSDDDSQPQQSVNNNLDTSSVNQQTAIETNGPDFQTAASQNPAPQVSNQ</sequence>
<evidence type="ECO:0000313" key="3">
    <source>
        <dbReference type="Proteomes" id="UP000754563"/>
    </source>
</evidence>
<organism evidence="2 3">
    <name type="scientific">Candidatus Dojkabacteria bacterium</name>
    <dbReference type="NCBI Taxonomy" id="2099670"/>
    <lineage>
        <taxon>Bacteria</taxon>
        <taxon>Candidatus Dojkabacteria</taxon>
    </lineage>
</organism>
<feature type="compositionally biased region" description="Polar residues" evidence="1">
    <location>
        <begin position="103"/>
        <end position="136"/>
    </location>
</feature>
<feature type="non-terminal residue" evidence="2">
    <location>
        <position position="136"/>
    </location>
</feature>
<dbReference type="EMBL" id="JAGQLH010000088">
    <property type="protein sequence ID" value="MCA9386164.1"/>
    <property type="molecule type" value="Genomic_DNA"/>
</dbReference>